<evidence type="ECO:0000259" key="2">
    <source>
        <dbReference type="Pfam" id="PF13392"/>
    </source>
</evidence>
<feature type="domain" description="NUMOD4" evidence="1">
    <location>
        <begin position="15"/>
        <end position="64"/>
    </location>
</feature>
<reference evidence="3 4" key="1">
    <citation type="submission" date="2016-11" db="EMBL/GenBank/DDBJ databases">
        <title>Paenibacillus species isolates.</title>
        <authorList>
            <person name="Beno S.M."/>
        </authorList>
    </citation>
    <scope>NUCLEOTIDE SEQUENCE [LARGE SCALE GENOMIC DNA]</scope>
    <source>
        <strain evidence="3 4">FSL F4-0100</strain>
    </source>
</reference>
<dbReference type="SUPFAM" id="SSF54060">
    <property type="entry name" value="His-Me finger endonucleases"/>
    <property type="match status" value="1"/>
</dbReference>
<dbReference type="Gene3D" id="1.10.10.10">
    <property type="entry name" value="Winged helix-like DNA-binding domain superfamily/Winged helix DNA-binding domain"/>
    <property type="match status" value="1"/>
</dbReference>
<feature type="domain" description="HNH nuclease" evidence="2">
    <location>
        <begin position="74"/>
        <end position="115"/>
    </location>
</feature>
<dbReference type="Pfam" id="PF13392">
    <property type="entry name" value="HNH_3"/>
    <property type="match status" value="1"/>
</dbReference>
<dbReference type="Gene3D" id="3.90.75.20">
    <property type="match status" value="1"/>
</dbReference>
<dbReference type="InterPro" id="IPR036388">
    <property type="entry name" value="WH-like_DNA-bd_sf"/>
</dbReference>
<organism evidence="3 4">
    <name type="scientific">Paenibacillus lautus</name>
    <name type="common">Bacillus lautus</name>
    <dbReference type="NCBI Taxonomy" id="1401"/>
    <lineage>
        <taxon>Bacteria</taxon>
        <taxon>Bacillati</taxon>
        <taxon>Bacillota</taxon>
        <taxon>Bacilli</taxon>
        <taxon>Bacillales</taxon>
        <taxon>Paenibacillaceae</taxon>
        <taxon>Paenibacillus</taxon>
    </lineage>
</organism>
<evidence type="ECO:0000259" key="1">
    <source>
        <dbReference type="Pfam" id="PF07463"/>
    </source>
</evidence>
<dbReference type="SUPFAM" id="SSF64496">
    <property type="entry name" value="DNA-binding domain of intron-encoded endonucleases"/>
    <property type="match status" value="1"/>
</dbReference>
<dbReference type="GO" id="GO:0016788">
    <property type="term" value="F:hydrolase activity, acting on ester bonds"/>
    <property type="evidence" value="ECO:0007669"/>
    <property type="project" value="InterPro"/>
</dbReference>
<dbReference type="Pfam" id="PF07463">
    <property type="entry name" value="NUMOD4"/>
    <property type="match status" value="1"/>
</dbReference>
<comment type="caution">
    <text evidence="3">The sequence shown here is derived from an EMBL/GenBank/DDBJ whole genome shotgun (WGS) entry which is preliminary data.</text>
</comment>
<dbReference type="InterPro" id="IPR010902">
    <property type="entry name" value="NUMOD4"/>
</dbReference>
<evidence type="ECO:0000313" key="4">
    <source>
        <dbReference type="Proteomes" id="UP000187074"/>
    </source>
</evidence>
<dbReference type="EMBL" id="MRTF01000002">
    <property type="protein sequence ID" value="OME94983.1"/>
    <property type="molecule type" value="Genomic_DNA"/>
</dbReference>
<dbReference type="Proteomes" id="UP000187074">
    <property type="component" value="Unassembled WGS sequence"/>
</dbReference>
<dbReference type="InterPro" id="IPR003615">
    <property type="entry name" value="HNH_nuc"/>
</dbReference>
<protein>
    <recommendedName>
        <fullName evidence="5">HNH nuclease domain-containing protein</fullName>
    </recommendedName>
</protein>
<dbReference type="AlphaFoldDB" id="A0A1R1B5Z2"/>
<gene>
    <name evidence="3" type="ORF">BK123_07785</name>
</gene>
<accession>A0A1R1B5Z2</accession>
<proteinExistence type="predicted"/>
<sequence length="207" mass="23869">MTINKLNQMEDLQGEEWLPVVGYEGLYEVSNLGRVKRLSSSDTSKEKILKPQIQRDSYQRVTLSKKGQKKRITIHRLVAIAFIPNPENKEQVNHENGNKLDNRLKNLNWMTPRENIAHAIAHGLIKKNSKPIAATHLDTGEQCEFASQSETSRTLFVSMNKIYDVLNGRLAHVCGWIFKYLDDNRVEQQIALSEREQHPYAKNRSVF</sequence>
<evidence type="ECO:0008006" key="5">
    <source>
        <dbReference type="Google" id="ProtNLM"/>
    </source>
</evidence>
<name>A0A1R1B5Z2_PAELA</name>
<dbReference type="RefSeq" id="WP_076321802.1">
    <property type="nucleotide sequence ID" value="NZ_MRTF01000002.1"/>
</dbReference>
<evidence type="ECO:0000313" key="3">
    <source>
        <dbReference type="EMBL" id="OME94983.1"/>
    </source>
</evidence>
<dbReference type="InterPro" id="IPR044925">
    <property type="entry name" value="His-Me_finger_sf"/>
</dbReference>